<dbReference type="InterPro" id="IPR013424">
    <property type="entry name" value="Ice-binding_C"/>
</dbReference>
<name>A0A9D7IEL8_9RHOO</name>
<dbReference type="Proteomes" id="UP000886602">
    <property type="component" value="Unassembled WGS sequence"/>
</dbReference>
<evidence type="ECO:0000259" key="1">
    <source>
        <dbReference type="Pfam" id="PF07589"/>
    </source>
</evidence>
<evidence type="ECO:0000313" key="3">
    <source>
        <dbReference type="Proteomes" id="UP000886602"/>
    </source>
</evidence>
<proteinExistence type="predicted"/>
<gene>
    <name evidence="2" type="ORF">IPJ48_20710</name>
</gene>
<accession>A0A9D7IEL8</accession>
<sequence>MTTAQAAPALESYSLTAAGISRLGAAGPGFSCATFGPDSRTAYFQGIFQVALPTDGAVCGVASDSRSAVAASGSVTVAATLAVGFGPPGDLRTFTGSAAGRAGFADLGVRAAASYSGSSDPFTVVGSQAYGLQTETMTFGGASGSGVFRPTFTVDGSLFNLGRTDSQLGFTRWATAALPGLRIQNSRGSVSHYMPGGYVASLPGMTLTGDLVTGLTVSGSTTFSIDVPIVFGTALDVTYSLWGASLPSSSVGLLTGSGGDVSFISSARMTGIEVLGATGQPVSGFSVISGSGTLYGAAGVLPAVPEPGSTAMMVLGLATLLVRRLYWHRIKGVEVI</sequence>
<organism evidence="2 3">
    <name type="scientific">Candidatus Propionivibrio dominans</name>
    <dbReference type="NCBI Taxonomy" id="2954373"/>
    <lineage>
        <taxon>Bacteria</taxon>
        <taxon>Pseudomonadati</taxon>
        <taxon>Pseudomonadota</taxon>
        <taxon>Betaproteobacteria</taxon>
        <taxon>Rhodocyclales</taxon>
        <taxon>Rhodocyclaceae</taxon>
        <taxon>Propionivibrio</taxon>
    </lineage>
</organism>
<dbReference type="Pfam" id="PF07589">
    <property type="entry name" value="PEP-CTERM"/>
    <property type="match status" value="1"/>
</dbReference>
<protein>
    <submittedName>
        <fullName evidence="2">PEP-CTERM sorting domain-containing protein</fullName>
    </submittedName>
</protein>
<dbReference type="NCBIfam" id="TIGR02595">
    <property type="entry name" value="PEP_CTERM"/>
    <property type="match status" value="1"/>
</dbReference>
<dbReference type="AlphaFoldDB" id="A0A9D7IEL8"/>
<comment type="caution">
    <text evidence="2">The sequence shown here is derived from an EMBL/GenBank/DDBJ whole genome shotgun (WGS) entry which is preliminary data.</text>
</comment>
<feature type="domain" description="Ice-binding protein C-terminal" evidence="1">
    <location>
        <begin position="303"/>
        <end position="324"/>
    </location>
</feature>
<dbReference type="EMBL" id="JADJNC010000065">
    <property type="protein sequence ID" value="MBK7425300.1"/>
    <property type="molecule type" value="Genomic_DNA"/>
</dbReference>
<evidence type="ECO:0000313" key="2">
    <source>
        <dbReference type="EMBL" id="MBK7425300.1"/>
    </source>
</evidence>
<reference evidence="2" key="1">
    <citation type="submission" date="2020-10" db="EMBL/GenBank/DDBJ databases">
        <title>Connecting structure to function with the recovery of over 1000 high-quality activated sludge metagenome-assembled genomes encoding full-length rRNA genes using long-read sequencing.</title>
        <authorList>
            <person name="Singleton C.M."/>
            <person name="Petriglieri F."/>
            <person name="Kristensen J.M."/>
            <person name="Kirkegaard R.H."/>
            <person name="Michaelsen T.Y."/>
            <person name="Andersen M.H."/>
            <person name="Karst S.M."/>
            <person name="Dueholm M.S."/>
            <person name="Nielsen P.H."/>
            <person name="Albertsen M."/>
        </authorList>
    </citation>
    <scope>NUCLEOTIDE SEQUENCE</scope>
    <source>
        <strain evidence="2">EsbW_18-Q3-R4-48_MAXAC.044</strain>
    </source>
</reference>